<feature type="signal peptide" evidence="1">
    <location>
        <begin position="1"/>
        <end position="25"/>
    </location>
</feature>
<keyword evidence="3" id="KW-1185">Reference proteome</keyword>
<organism evidence="2 3">
    <name type="scientific">Cercopithifilaria johnstoni</name>
    <dbReference type="NCBI Taxonomy" id="2874296"/>
    <lineage>
        <taxon>Eukaryota</taxon>
        <taxon>Metazoa</taxon>
        <taxon>Ecdysozoa</taxon>
        <taxon>Nematoda</taxon>
        <taxon>Chromadorea</taxon>
        <taxon>Rhabditida</taxon>
        <taxon>Spirurina</taxon>
        <taxon>Spiruromorpha</taxon>
        <taxon>Filarioidea</taxon>
        <taxon>Onchocercidae</taxon>
        <taxon>Cercopithifilaria</taxon>
    </lineage>
</organism>
<proteinExistence type="predicted"/>
<dbReference type="InterPro" id="IPR018391">
    <property type="entry name" value="PQQ_b-propeller_rpt"/>
</dbReference>
<dbReference type="InterPro" id="IPR011047">
    <property type="entry name" value="Quinoprotein_ADH-like_sf"/>
</dbReference>
<evidence type="ECO:0000313" key="3">
    <source>
        <dbReference type="Proteomes" id="UP000746747"/>
    </source>
</evidence>
<protein>
    <submittedName>
        <fullName evidence="2">Uncharacterized protein</fullName>
    </submittedName>
</protein>
<dbReference type="SUPFAM" id="SSF50998">
    <property type="entry name" value="Quinoprotein alcohol dehydrogenase-like"/>
    <property type="match status" value="1"/>
</dbReference>
<reference evidence="2" key="1">
    <citation type="submission" date="2021-09" db="EMBL/GenBank/DDBJ databases">
        <authorList>
            <consortium name="Pathogen Informatics"/>
        </authorList>
    </citation>
    <scope>NUCLEOTIDE SEQUENCE</scope>
</reference>
<dbReference type="InterPro" id="IPR015943">
    <property type="entry name" value="WD40/YVTN_repeat-like_dom_sf"/>
</dbReference>
<dbReference type="Proteomes" id="UP000746747">
    <property type="component" value="Unassembled WGS sequence"/>
</dbReference>
<name>A0A8J2LWB8_9BILA</name>
<dbReference type="AlphaFoldDB" id="A0A8J2LWB8"/>
<keyword evidence="1" id="KW-0732">Signal</keyword>
<dbReference type="EMBL" id="CAKAEH010000134">
    <property type="protein sequence ID" value="CAG9530016.1"/>
    <property type="molecule type" value="Genomic_DNA"/>
</dbReference>
<accession>A0A8J2LWB8</accession>
<dbReference type="SMART" id="SM00564">
    <property type="entry name" value="PQQ"/>
    <property type="match status" value="4"/>
</dbReference>
<dbReference type="Gene3D" id="2.130.10.10">
    <property type="entry name" value="YVTN repeat-like/Quinoprotein amine dehydrogenase"/>
    <property type="match status" value="1"/>
</dbReference>
<gene>
    <name evidence="2" type="ORF">CJOHNSTONI_LOCUS546</name>
</gene>
<comment type="caution">
    <text evidence="2">The sequence shown here is derived from an EMBL/GenBank/DDBJ whole genome shotgun (WGS) entry which is preliminary data.</text>
</comment>
<evidence type="ECO:0000313" key="2">
    <source>
        <dbReference type="EMBL" id="CAG9530016.1"/>
    </source>
</evidence>
<feature type="chain" id="PRO_5035178330" evidence="1">
    <location>
        <begin position="26"/>
        <end position="271"/>
    </location>
</feature>
<sequence length="271" mass="29953">MHIIKRDMCSSFFLFLIIIVPVSIAEVKDIIQSHSPTVLGGTLLVSTIDGYLKGIDFHSGEVKWSLKEDPVLISPKTIRHGFTFIPDPQDGGLYILKDGQLKKLPYSIPQLVSASPCRTTDGVLYAGSKRDVWLEIDPNKGIKVGELSQSETDSQCPLNKDSSILIGRSEYKLTMVDPENRDRRWNATFTDYSSHLSPVDPSYPYQHFTSTGGGQVLAVNAAEGSVAWEVDVGNIVVAMYVLQSDGLHRLPYTVMGKETLEELVKVILSII</sequence>
<dbReference type="OrthoDB" id="63989at2759"/>
<evidence type="ECO:0000256" key="1">
    <source>
        <dbReference type="SAM" id="SignalP"/>
    </source>
</evidence>